<feature type="signal peptide" evidence="2">
    <location>
        <begin position="1"/>
        <end position="22"/>
    </location>
</feature>
<name>A0ABS5A8D8_9PSEU</name>
<dbReference type="InterPro" id="IPR050966">
    <property type="entry name" value="Glutamyl_endopeptidase"/>
</dbReference>
<accession>A0ABS5A8D8</accession>
<evidence type="ECO:0000256" key="2">
    <source>
        <dbReference type="SAM" id="SignalP"/>
    </source>
</evidence>
<dbReference type="PANTHER" id="PTHR15462:SF8">
    <property type="entry name" value="SERINE PROTEASE"/>
    <property type="match status" value="1"/>
</dbReference>
<gene>
    <name evidence="3" type="ORF">JOF53_001389</name>
</gene>
<dbReference type="PANTHER" id="PTHR15462">
    <property type="entry name" value="SERINE PROTEASE"/>
    <property type="match status" value="1"/>
</dbReference>
<dbReference type="SUPFAM" id="SSF50494">
    <property type="entry name" value="Trypsin-like serine proteases"/>
    <property type="match status" value="1"/>
</dbReference>
<dbReference type="InterPro" id="IPR009003">
    <property type="entry name" value="Peptidase_S1_PA"/>
</dbReference>
<reference evidence="3 4" key="1">
    <citation type="submission" date="2021-03" db="EMBL/GenBank/DDBJ databases">
        <title>Sequencing the genomes of 1000 actinobacteria strains.</title>
        <authorList>
            <person name="Klenk H.-P."/>
        </authorList>
    </citation>
    <scope>NUCLEOTIDE SEQUENCE [LARGE SCALE GENOMIC DNA]</scope>
    <source>
        <strain evidence="3 4">DSM 44580</strain>
    </source>
</reference>
<keyword evidence="1 2" id="KW-0732">Signal</keyword>
<sequence>MKFAALLAAAALPLVLSTPALAAPADEPELITQAVTPAERAAALAYWTPERMRETGSRSEDRAERVATKWDKPVPAGVGRLFIRQESKREQPFDTWCTATAVRSANRDTLVTAAHCVWPGTDRWEQPILATNLVFVPGYEAGKPPRAAFAARASLLAKSYTTSSEPDVAMVVLDPADGKHVNGTRRLDFGRQGDTPAQVFGYPGSKAGLGQSLFRCDLTATPTSIGRWQLPCDMAGGSSGGPWFAGGENGPVFSVTSRGTVELDEETGEIYTKDLEGASLRAAKPLYERAASL</sequence>
<dbReference type="Proteomes" id="UP001519363">
    <property type="component" value="Unassembled WGS sequence"/>
</dbReference>
<evidence type="ECO:0000256" key="1">
    <source>
        <dbReference type="ARBA" id="ARBA00022729"/>
    </source>
</evidence>
<comment type="caution">
    <text evidence="3">The sequence shown here is derived from an EMBL/GenBank/DDBJ whole genome shotgun (WGS) entry which is preliminary data.</text>
</comment>
<keyword evidence="4" id="KW-1185">Reference proteome</keyword>
<dbReference type="RefSeq" id="WP_209706486.1">
    <property type="nucleotide sequence ID" value="NZ_JAGIOO010000001.1"/>
</dbReference>
<proteinExistence type="predicted"/>
<feature type="chain" id="PRO_5046700055" evidence="2">
    <location>
        <begin position="23"/>
        <end position="293"/>
    </location>
</feature>
<dbReference type="EMBL" id="JAGIOO010000001">
    <property type="protein sequence ID" value="MBP2472517.1"/>
    <property type="molecule type" value="Genomic_DNA"/>
</dbReference>
<organism evidence="3 4">
    <name type="scientific">Crossiella equi</name>
    <dbReference type="NCBI Taxonomy" id="130796"/>
    <lineage>
        <taxon>Bacteria</taxon>
        <taxon>Bacillati</taxon>
        <taxon>Actinomycetota</taxon>
        <taxon>Actinomycetes</taxon>
        <taxon>Pseudonocardiales</taxon>
        <taxon>Pseudonocardiaceae</taxon>
        <taxon>Crossiella</taxon>
    </lineage>
</organism>
<dbReference type="Gene3D" id="2.40.10.10">
    <property type="entry name" value="Trypsin-like serine proteases"/>
    <property type="match status" value="2"/>
</dbReference>
<evidence type="ECO:0000313" key="3">
    <source>
        <dbReference type="EMBL" id="MBP2472517.1"/>
    </source>
</evidence>
<dbReference type="InterPro" id="IPR043504">
    <property type="entry name" value="Peptidase_S1_PA_chymotrypsin"/>
</dbReference>
<evidence type="ECO:0000313" key="4">
    <source>
        <dbReference type="Proteomes" id="UP001519363"/>
    </source>
</evidence>
<protein>
    <submittedName>
        <fullName evidence="3">V8-like Glu-specific endopeptidase</fullName>
    </submittedName>
</protein>